<evidence type="ECO:0000313" key="3">
    <source>
        <dbReference type="Proteomes" id="UP000002368"/>
    </source>
</evidence>
<feature type="region of interest" description="Disordered" evidence="1">
    <location>
        <begin position="1"/>
        <end position="30"/>
    </location>
</feature>
<dbReference type="STRING" id="562970.Btus_2195"/>
<dbReference type="HOGENOM" id="CLU_2233006_0_0_9"/>
<evidence type="ECO:0000313" key="2">
    <source>
        <dbReference type="EMBL" id="ADG06872.1"/>
    </source>
</evidence>
<feature type="compositionally biased region" description="Gly residues" evidence="1">
    <location>
        <begin position="1"/>
        <end position="11"/>
    </location>
</feature>
<dbReference type="eggNOG" id="COG0318">
    <property type="taxonomic scope" value="Bacteria"/>
</dbReference>
<reference evidence="2 3" key="1">
    <citation type="journal article" date="2011" name="Stand. Genomic Sci.">
        <title>Complete genome sequence of the thermophilic, hydrogen-oxidizing Bacillus tusciae type strain (T2) and reclassification in the new genus, Kyrpidia gen. nov. as Kyrpidia tusciae comb. nov. and emendation of the family Alicyclobacillaceae da Costa and Rainey, 2010.</title>
        <authorList>
            <person name="Klenk H.P."/>
            <person name="Lapidus A."/>
            <person name="Chertkov O."/>
            <person name="Copeland A."/>
            <person name="Del Rio T.G."/>
            <person name="Nolan M."/>
            <person name="Lucas S."/>
            <person name="Chen F."/>
            <person name="Tice H."/>
            <person name="Cheng J.F."/>
            <person name="Han C."/>
            <person name="Bruce D."/>
            <person name="Goodwin L."/>
            <person name="Pitluck S."/>
            <person name="Pati A."/>
            <person name="Ivanova N."/>
            <person name="Mavromatis K."/>
            <person name="Daum C."/>
            <person name="Chen A."/>
            <person name="Palaniappan K."/>
            <person name="Chang Y.J."/>
            <person name="Land M."/>
            <person name="Hauser L."/>
            <person name="Jeffries C.D."/>
            <person name="Detter J.C."/>
            <person name="Rohde M."/>
            <person name="Abt B."/>
            <person name="Pukall R."/>
            <person name="Goker M."/>
            <person name="Bristow J."/>
            <person name="Markowitz V."/>
            <person name="Hugenholtz P."/>
            <person name="Eisen J.A."/>
        </authorList>
    </citation>
    <scope>NUCLEOTIDE SEQUENCE [LARGE SCALE GENOMIC DNA]</scope>
    <source>
        <strain evidence="2 3">DSM 2912</strain>
    </source>
</reference>
<gene>
    <name evidence="2" type="ordered locus">Btus_2195</name>
</gene>
<name>D5WRE2_KYRT2</name>
<protein>
    <submittedName>
        <fullName evidence="2">Uncharacterized protein</fullName>
    </submittedName>
</protein>
<dbReference type="KEGG" id="bts:Btus_2195"/>
<organism evidence="2 3">
    <name type="scientific">Kyrpidia tusciae (strain DSM 2912 / NBRC 15312 / T2)</name>
    <name type="common">Bacillus tusciae</name>
    <dbReference type="NCBI Taxonomy" id="562970"/>
    <lineage>
        <taxon>Bacteria</taxon>
        <taxon>Bacillati</taxon>
        <taxon>Bacillota</taxon>
        <taxon>Bacilli</taxon>
        <taxon>Bacillales</taxon>
        <taxon>Alicyclobacillaceae</taxon>
        <taxon>Kyrpidia</taxon>
    </lineage>
</organism>
<evidence type="ECO:0000256" key="1">
    <source>
        <dbReference type="SAM" id="MobiDB-lite"/>
    </source>
</evidence>
<dbReference type="Proteomes" id="UP000002368">
    <property type="component" value="Chromosome"/>
</dbReference>
<sequence>MGSGPGVGGCPGSSTPDETDTLNRRPHPDAIASIMNHAEDRFLIVDDLLVPLFEQVKDRVGVERVLVVPLSSQNITDSYENYEEFLATASQGKSEENVSRPGGGE</sequence>
<keyword evidence="3" id="KW-1185">Reference proteome</keyword>
<dbReference type="AlphaFoldDB" id="D5WRE2"/>
<dbReference type="EMBL" id="CP002017">
    <property type="protein sequence ID" value="ADG06872.1"/>
    <property type="molecule type" value="Genomic_DNA"/>
</dbReference>
<proteinExistence type="predicted"/>
<accession>D5WRE2</accession>